<dbReference type="PANTHER" id="PTHR42715">
    <property type="entry name" value="BETA-GLUCOSIDASE"/>
    <property type="match status" value="1"/>
</dbReference>
<feature type="domain" description="Glycoside hydrolase family 3 C-terminal" evidence="6">
    <location>
        <begin position="317"/>
        <end position="420"/>
    </location>
</feature>
<accession>A0A0R2C4R6</accession>
<comment type="similarity">
    <text evidence="1 4">Belongs to the glycosyl hydrolase 3 family.</text>
</comment>
<dbReference type="InterPro" id="IPR017853">
    <property type="entry name" value="GH"/>
</dbReference>
<reference evidence="7 8" key="1">
    <citation type="journal article" date="2015" name="Genome Announc.">
        <title>Expanding the biotechnology potential of lactobacilli through comparative genomics of 213 strains and associated genera.</title>
        <authorList>
            <person name="Sun Z."/>
            <person name="Harris H.M."/>
            <person name="McCann A."/>
            <person name="Guo C."/>
            <person name="Argimon S."/>
            <person name="Zhang W."/>
            <person name="Yang X."/>
            <person name="Jeffery I.B."/>
            <person name="Cooney J.C."/>
            <person name="Kagawa T.F."/>
            <person name="Liu W."/>
            <person name="Song Y."/>
            <person name="Salvetti E."/>
            <person name="Wrobel A."/>
            <person name="Rasinkangas P."/>
            <person name="Parkhill J."/>
            <person name="Rea M.C."/>
            <person name="O'Sullivan O."/>
            <person name="Ritari J."/>
            <person name="Douillard F.P."/>
            <person name="Paul Ross R."/>
            <person name="Yang R."/>
            <person name="Briner A.E."/>
            <person name="Felis G.E."/>
            <person name="de Vos W.M."/>
            <person name="Barrangou R."/>
            <person name="Klaenhammer T.R."/>
            <person name="Caufield P.W."/>
            <person name="Cui Y."/>
            <person name="Zhang H."/>
            <person name="O'Toole P.W."/>
        </authorList>
    </citation>
    <scope>NUCLEOTIDE SEQUENCE [LARGE SCALE GENOMIC DNA]</scope>
    <source>
        <strain evidence="7 8">DSM 20605</strain>
    </source>
</reference>
<dbReference type="AlphaFoldDB" id="A0A0R2C4R6"/>
<dbReference type="GO" id="GO:0005975">
    <property type="term" value="P:carbohydrate metabolic process"/>
    <property type="evidence" value="ECO:0007669"/>
    <property type="project" value="InterPro"/>
</dbReference>
<evidence type="ECO:0000313" key="8">
    <source>
        <dbReference type="Proteomes" id="UP000051576"/>
    </source>
</evidence>
<dbReference type="Pfam" id="PF01915">
    <property type="entry name" value="Glyco_hydro_3_C"/>
    <property type="match status" value="1"/>
</dbReference>
<keyword evidence="8" id="KW-1185">Reference proteome</keyword>
<dbReference type="InterPro" id="IPR050288">
    <property type="entry name" value="Cellulose_deg_GH3"/>
</dbReference>
<dbReference type="InterPro" id="IPR036881">
    <property type="entry name" value="Glyco_hydro_3_C_sf"/>
</dbReference>
<dbReference type="InterPro" id="IPR036962">
    <property type="entry name" value="Glyco_hydro_3_N_sf"/>
</dbReference>
<evidence type="ECO:0000256" key="2">
    <source>
        <dbReference type="ARBA" id="ARBA00022801"/>
    </source>
</evidence>
<dbReference type="PANTHER" id="PTHR42715:SF10">
    <property type="entry name" value="BETA-GLUCOSIDASE"/>
    <property type="match status" value="1"/>
</dbReference>
<dbReference type="EMBL" id="AYYX01000053">
    <property type="protein sequence ID" value="KRM86330.1"/>
    <property type="molecule type" value="Genomic_DNA"/>
</dbReference>
<dbReference type="PATRIC" id="fig|1133569.4.peg.1809"/>
<evidence type="ECO:0000256" key="3">
    <source>
        <dbReference type="ARBA" id="ARBA00023277"/>
    </source>
</evidence>
<dbReference type="Proteomes" id="UP000051576">
    <property type="component" value="Unassembled WGS sequence"/>
</dbReference>
<dbReference type="GO" id="GO:0004553">
    <property type="term" value="F:hydrolase activity, hydrolyzing O-glycosyl compounds"/>
    <property type="evidence" value="ECO:0007669"/>
    <property type="project" value="InterPro"/>
</dbReference>
<dbReference type="Gene3D" id="3.40.50.1700">
    <property type="entry name" value="Glycoside hydrolase family 3 C-terminal domain"/>
    <property type="match status" value="1"/>
</dbReference>
<sequence>MFEEKIKELIYKMSLKEKAAFCSGEDFWFLKANQALGIPKVMVSDGPNGLRKQEAKADHLGIEKSVAAVCFPAGCLSAASFDPQVTEALGDSLGRECQHFDVAAILGPSVNIKRSPLGGRNFEYYSEDPLVAGKMATGFIKGVQKHHVGTSIKHFAANSQETRRMTSSSNVDERTLREIYLPAFEMAIKEAKPWTVMSSYNRINGEYVGDNQHFLTDLLRKEWGFDGMVMSDWGGVNNRVKSLKAGLDLEMPGTGQVTTDQLIEAVKTGDLKEEQLDQAVGRILEFILKYVSKHQRNAPLDLEHDHQTAQKIAEESIILLKNEDQVLPLSANKKVAFIGQYAKKPRYQGGGSSHINSFKVVSALDAAAQNGLTVDYAQGFVDNDQKDAEKLLLAAVKTAKNSQVAVIFAGLPDSLEGESWCLGDNAACGVLLQSTTRVTWHAEKTPQIDIEQRYLQTEGTKKELRVYDLVDTRLILADLFAKLKLCYS</sequence>
<evidence type="ECO:0000259" key="6">
    <source>
        <dbReference type="Pfam" id="PF01915"/>
    </source>
</evidence>
<keyword evidence="3" id="KW-0119">Carbohydrate metabolism</keyword>
<dbReference type="eggNOG" id="COG1472">
    <property type="taxonomic scope" value="Bacteria"/>
</dbReference>
<dbReference type="InterPro" id="IPR001764">
    <property type="entry name" value="Glyco_hydro_3_N"/>
</dbReference>
<evidence type="ECO:0000256" key="4">
    <source>
        <dbReference type="RuleBase" id="RU361161"/>
    </source>
</evidence>
<dbReference type="SUPFAM" id="SSF51445">
    <property type="entry name" value="(Trans)glycosidases"/>
    <property type="match status" value="1"/>
</dbReference>
<evidence type="ECO:0000259" key="5">
    <source>
        <dbReference type="Pfam" id="PF00933"/>
    </source>
</evidence>
<evidence type="ECO:0000256" key="1">
    <source>
        <dbReference type="ARBA" id="ARBA00005336"/>
    </source>
</evidence>
<dbReference type="InterPro" id="IPR019800">
    <property type="entry name" value="Glyco_hydro_3_AS"/>
</dbReference>
<keyword evidence="4" id="KW-0326">Glycosidase</keyword>
<dbReference type="OrthoDB" id="9805821at2"/>
<keyword evidence="2 4" id="KW-0378">Hydrolase</keyword>
<proteinExistence type="inferred from homology"/>
<dbReference type="PROSITE" id="PS00775">
    <property type="entry name" value="GLYCOSYL_HYDROL_F3"/>
    <property type="match status" value="1"/>
</dbReference>
<comment type="caution">
    <text evidence="7">The sequence shown here is derived from an EMBL/GenBank/DDBJ whole genome shotgun (WGS) entry which is preliminary data.</text>
</comment>
<protein>
    <submittedName>
        <fullName evidence="7">Glucan 1,4-beta-glucosidase</fullName>
    </submittedName>
</protein>
<feature type="domain" description="Glycoside hydrolase family 3 N-terminal" evidence="5">
    <location>
        <begin position="69"/>
        <end position="285"/>
    </location>
</feature>
<gene>
    <name evidence="7" type="ORF">FD21_GL001664</name>
</gene>
<dbReference type="Pfam" id="PF00933">
    <property type="entry name" value="Glyco_hydro_3"/>
    <property type="match status" value="1"/>
</dbReference>
<name>A0A0R2C4R6_9LACO</name>
<dbReference type="Gene3D" id="3.20.20.300">
    <property type="entry name" value="Glycoside hydrolase, family 3, N-terminal domain"/>
    <property type="match status" value="1"/>
</dbReference>
<dbReference type="RefSeq" id="WP_010581403.1">
    <property type="nucleotide sequence ID" value="NZ_AHYZ01000188.1"/>
</dbReference>
<organism evidence="7 8">
    <name type="scientific">Liquorilactobacillus vini DSM 20605</name>
    <dbReference type="NCBI Taxonomy" id="1133569"/>
    <lineage>
        <taxon>Bacteria</taxon>
        <taxon>Bacillati</taxon>
        <taxon>Bacillota</taxon>
        <taxon>Bacilli</taxon>
        <taxon>Lactobacillales</taxon>
        <taxon>Lactobacillaceae</taxon>
        <taxon>Liquorilactobacillus</taxon>
    </lineage>
</organism>
<dbReference type="STRING" id="1133569.FD21_GL001664"/>
<dbReference type="PRINTS" id="PR00133">
    <property type="entry name" value="GLHYDRLASE3"/>
</dbReference>
<evidence type="ECO:0000313" key="7">
    <source>
        <dbReference type="EMBL" id="KRM86330.1"/>
    </source>
</evidence>
<dbReference type="InterPro" id="IPR002772">
    <property type="entry name" value="Glyco_hydro_3_C"/>
</dbReference>